<sequence length="170" mass="19347">MTYPAWTKFGNKEGRCGLALLLAAVFAVFTAHAQVQFHPHQIFGDPDLAHNQVRDAIAQAEREHKRVILDFGGNWCGDCQVLDYYFHLEPNAALLRDNFVMVDVNIGHFDENVDLADRYQVPLKRGVPALAVLDSHGRLLYSQKSGEFEAMRRMQSSSVTDFLTRWKPTR</sequence>
<dbReference type="Proteomes" id="UP000264702">
    <property type="component" value="Unassembled WGS sequence"/>
</dbReference>
<dbReference type="AlphaFoldDB" id="A0A372INF9"/>
<dbReference type="Pfam" id="PF13899">
    <property type="entry name" value="Thioredoxin_7"/>
    <property type="match status" value="1"/>
</dbReference>
<gene>
    <name evidence="2" type="ORF">D0Y96_13980</name>
</gene>
<dbReference type="OrthoDB" id="7629852at2"/>
<accession>A0A372INF9</accession>
<reference evidence="2 3" key="1">
    <citation type="submission" date="2018-08" db="EMBL/GenBank/DDBJ databases">
        <title>Acidipila sp. 4G-K13, an acidobacterium isolated from forest soil.</title>
        <authorList>
            <person name="Gao Z.-H."/>
            <person name="Qiu L.-H."/>
        </authorList>
    </citation>
    <scope>NUCLEOTIDE SEQUENCE [LARGE SCALE GENOMIC DNA]</scope>
    <source>
        <strain evidence="2 3">4G-K13</strain>
    </source>
</reference>
<keyword evidence="1" id="KW-0732">Signal</keyword>
<feature type="chain" id="PRO_5016737592" evidence="1">
    <location>
        <begin position="34"/>
        <end position="170"/>
    </location>
</feature>
<evidence type="ECO:0000256" key="1">
    <source>
        <dbReference type="SAM" id="SignalP"/>
    </source>
</evidence>
<name>A0A372INF9_9BACT</name>
<evidence type="ECO:0000313" key="2">
    <source>
        <dbReference type="EMBL" id="RFU16477.1"/>
    </source>
</evidence>
<dbReference type="RefSeq" id="WP_117300887.1">
    <property type="nucleotide sequence ID" value="NZ_QVQT02000004.1"/>
</dbReference>
<feature type="signal peptide" evidence="1">
    <location>
        <begin position="1"/>
        <end position="33"/>
    </location>
</feature>
<keyword evidence="3" id="KW-1185">Reference proteome</keyword>
<protein>
    <submittedName>
        <fullName evidence="2">Thioredoxin family protein</fullName>
    </submittedName>
</protein>
<comment type="caution">
    <text evidence="2">The sequence shown here is derived from an EMBL/GenBank/DDBJ whole genome shotgun (WGS) entry which is preliminary data.</text>
</comment>
<proteinExistence type="predicted"/>
<organism evidence="2 3">
    <name type="scientific">Paracidobacterium acidisoli</name>
    <dbReference type="NCBI Taxonomy" id="2303751"/>
    <lineage>
        <taxon>Bacteria</taxon>
        <taxon>Pseudomonadati</taxon>
        <taxon>Acidobacteriota</taxon>
        <taxon>Terriglobia</taxon>
        <taxon>Terriglobales</taxon>
        <taxon>Acidobacteriaceae</taxon>
        <taxon>Paracidobacterium</taxon>
    </lineage>
</organism>
<dbReference type="EMBL" id="QVQT01000004">
    <property type="protein sequence ID" value="RFU16477.1"/>
    <property type="molecule type" value="Genomic_DNA"/>
</dbReference>
<dbReference type="Gene3D" id="3.40.30.10">
    <property type="entry name" value="Glutaredoxin"/>
    <property type="match status" value="1"/>
</dbReference>
<dbReference type="SUPFAM" id="SSF52833">
    <property type="entry name" value="Thioredoxin-like"/>
    <property type="match status" value="1"/>
</dbReference>
<dbReference type="InterPro" id="IPR036249">
    <property type="entry name" value="Thioredoxin-like_sf"/>
</dbReference>
<evidence type="ECO:0000313" key="3">
    <source>
        <dbReference type="Proteomes" id="UP000264702"/>
    </source>
</evidence>